<dbReference type="InterPro" id="IPR045739">
    <property type="entry name" value="ACT_dom_pair"/>
</dbReference>
<dbReference type="HOGENOM" id="CLU_136790_2_1_11"/>
<dbReference type="KEGG" id="cbac:JI75_04195"/>
<keyword evidence="3" id="KW-1185">Reference proteome</keyword>
<accession>A0A0A8B3Q8</accession>
<organism evidence="2 3">
    <name type="scientific">Berryella intestinalis</name>
    <dbReference type="NCBI Taxonomy" id="1531429"/>
    <lineage>
        <taxon>Bacteria</taxon>
        <taxon>Bacillati</taxon>
        <taxon>Actinomycetota</taxon>
        <taxon>Coriobacteriia</taxon>
        <taxon>Eggerthellales</taxon>
        <taxon>Eggerthellaceae</taxon>
        <taxon>Berryella</taxon>
    </lineage>
</organism>
<dbReference type="Gene3D" id="3.30.2130.10">
    <property type="entry name" value="VC0802-like"/>
    <property type="match status" value="1"/>
</dbReference>
<dbReference type="InterPro" id="IPR045865">
    <property type="entry name" value="ACT-like_dom_sf"/>
</dbReference>
<feature type="domain" description="ACT" evidence="1">
    <location>
        <begin position="70"/>
        <end position="142"/>
    </location>
</feature>
<proteinExistence type="predicted"/>
<dbReference type="PANTHER" id="PTHR40099:SF1">
    <property type="entry name" value="ACETOLACTATE SYNTHASE, SMALL SUBUNIT"/>
    <property type="match status" value="1"/>
</dbReference>
<dbReference type="PROSITE" id="PS51671">
    <property type="entry name" value="ACT"/>
    <property type="match status" value="1"/>
</dbReference>
<dbReference type="Proteomes" id="UP000031121">
    <property type="component" value="Chromosome"/>
</dbReference>
<dbReference type="OrthoDB" id="9790662at2"/>
<evidence type="ECO:0000259" key="1">
    <source>
        <dbReference type="PROSITE" id="PS51671"/>
    </source>
</evidence>
<dbReference type="InterPro" id="IPR002912">
    <property type="entry name" value="ACT_dom"/>
</dbReference>
<reference evidence="2 3" key="2">
    <citation type="journal article" date="2015" name="Genome Announc.">
        <title>Complete Genome Sequence of Coriobacteriaceae Strain 68-1-3, a Novel Mucus-Degrading Isolate from the Swine Intestinal Tract.</title>
        <authorList>
            <person name="Looft T."/>
            <person name="Bayles D.O."/>
            <person name="Alt D.P."/>
            <person name="Stanton T.B."/>
        </authorList>
    </citation>
    <scope>NUCLEOTIDE SEQUENCE [LARGE SCALE GENOMIC DNA]</scope>
    <source>
        <strain evidence="2 3">68-1-3</strain>
    </source>
</reference>
<protein>
    <submittedName>
        <fullName evidence="2">Amino acid-binding protein</fullName>
    </submittedName>
</protein>
<gene>
    <name evidence="2" type="ORF">JI75_04195</name>
</gene>
<dbReference type="RefSeq" id="WP_039688971.1">
    <property type="nucleotide sequence ID" value="NZ_CP009302.1"/>
</dbReference>
<reference evidence="3" key="1">
    <citation type="submission" date="2014-08" db="EMBL/GenBank/DDBJ databases">
        <title>Coriobacteriaceae sp. complete genome.</title>
        <authorList>
            <person name="Looft T."/>
            <person name="Bayles D.O."/>
            <person name="Stanton T.B."/>
        </authorList>
    </citation>
    <scope>NUCLEOTIDE SEQUENCE [LARGE SCALE GENOMIC DNA]</scope>
    <source>
        <strain evidence="3">68-1-3</strain>
    </source>
</reference>
<dbReference type="PANTHER" id="PTHR40099">
    <property type="entry name" value="ACETOLACTATE SYNTHASE, SMALL SUBUNIT"/>
    <property type="match status" value="1"/>
</dbReference>
<dbReference type="EMBL" id="CP009302">
    <property type="protein sequence ID" value="AJC11989.1"/>
    <property type="molecule type" value="Genomic_DNA"/>
</dbReference>
<dbReference type="SUPFAM" id="SSF55021">
    <property type="entry name" value="ACT-like"/>
    <property type="match status" value="2"/>
</dbReference>
<dbReference type="AlphaFoldDB" id="A0A0A8B3Q8"/>
<evidence type="ECO:0000313" key="2">
    <source>
        <dbReference type="EMBL" id="AJC11989.1"/>
    </source>
</evidence>
<evidence type="ECO:0000313" key="3">
    <source>
        <dbReference type="Proteomes" id="UP000031121"/>
    </source>
</evidence>
<dbReference type="STRING" id="1531429.JI75_04195"/>
<dbReference type="Pfam" id="PF19571">
    <property type="entry name" value="ACT_8"/>
    <property type="match status" value="1"/>
</dbReference>
<sequence length="142" mass="15500">MIKQLTVFLANEQGRLSSVCRALADAGINVHALVLADTAEYGVARFLCDRPEAAARELEQRGYRARTVDVLGVYVADRAGGLVEVLDALGEHKVNIEYLYCISSNTDDALDILKVEDPRSVEAALKDAGFRIADPSDIYDLD</sequence>
<name>A0A0A8B3Q8_9ACTN</name>